<feature type="transmembrane region" description="Helical" evidence="1">
    <location>
        <begin position="80"/>
        <end position="100"/>
    </location>
</feature>
<feature type="transmembrane region" description="Helical" evidence="1">
    <location>
        <begin position="145"/>
        <end position="165"/>
    </location>
</feature>
<organism evidence="3 4">
    <name type="scientific">Nocardioides dubius</name>
    <dbReference type="NCBI Taxonomy" id="317019"/>
    <lineage>
        <taxon>Bacteria</taxon>
        <taxon>Bacillati</taxon>
        <taxon>Actinomycetota</taxon>
        <taxon>Actinomycetes</taxon>
        <taxon>Propionibacteriales</taxon>
        <taxon>Nocardioidaceae</taxon>
        <taxon>Nocardioides</taxon>
    </lineage>
</organism>
<gene>
    <name evidence="3" type="ORF">GCM10009668_24040</name>
</gene>
<dbReference type="RefSeq" id="WP_343994698.1">
    <property type="nucleotide sequence ID" value="NZ_BAAALG010000009.1"/>
</dbReference>
<feature type="domain" description="DUF2231" evidence="2">
    <location>
        <begin position="47"/>
        <end position="165"/>
    </location>
</feature>
<dbReference type="Pfam" id="PF09990">
    <property type="entry name" value="DUF2231"/>
    <property type="match status" value="1"/>
</dbReference>
<evidence type="ECO:0000313" key="3">
    <source>
        <dbReference type="EMBL" id="GAA1104108.1"/>
    </source>
</evidence>
<keyword evidence="4" id="KW-1185">Reference proteome</keyword>
<keyword evidence="1" id="KW-0812">Transmembrane</keyword>
<sequence>MSSLPQRVLRAVGESPVAEGVANVQTKVYGPLLRWAQRSVFHTDALGHPVHPMLTDVTLGCWLSASLLDVAGGERARNGATLLVGLGMAASVPTALAGAADWAGMHGEDRRIGAIHSLSTDVATLLFLGSLVARLRDDHATGVRLALAGNLVAAGAGFLGGHLALRNRSM</sequence>
<keyword evidence="1" id="KW-0472">Membrane</keyword>
<comment type="caution">
    <text evidence="3">The sequence shown here is derived from an EMBL/GenBank/DDBJ whole genome shotgun (WGS) entry which is preliminary data.</text>
</comment>
<dbReference type="EMBL" id="BAAALG010000009">
    <property type="protein sequence ID" value="GAA1104108.1"/>
    <property type="molecule type" value="Genomic_DNA"/>
</dbReference>
<evidence type="ECO:0000313" key="4">
    <source>
        <dbReference type="Proteomes" id="UP001501581"/>
    </source>
</evidence>
<proteinExistence type="predicted"/>
<evidence type="ECO:0000256" key="1">
    <source>
        <dbReference type="SAM" id="Phobius"/>
    </source>
</evidence>
<keyword evidence="1" id="KW-1133">Transmembrane helix</keyword>
<feature type="transmembrane region" description="Helical" evidence="1">
    <location>
        <begin position="112"/>
        <end position="133"/>
    </location>
</feature>
<dbReference type="Proteomes" id="UP001501581">
    <property type="component" value="Unassembled WGS sequence"/>
</dbReference>
<reference evidence="3 4" key="1">
    <citation type="journal article" date="2019" name="Int. J. Syst. Evol. Microbiol.">
        <title>The Global Catalogue of Microorganisms (GCM) 10K type strain sequencing project: providing services to taxonomists for standard genome sequencing and annotation.</title>
        <authorList>
            <consortium name="The Broad Institute Genomics Platform"/>
            <consortium name="The Broad Institute Genome Sequencing Center for Infectious Disease"/>
            <person name="Wu L."/>
            <person name="Ma J."/>
        </authorList>
    </citation>
    <scope>NUCLEOTIDE SEQUENCE [LARGE SCALE GENOMIC DNA]</scope>
    <source>
        <strain evidence="3 4">JCM 13008</strain>
    </source>
</reference>
<protein>
    <recommendedName>
        <fullName evidence="2">DUF2231 domain-containing protein</fullName>
    </recommendedName>
</protein>
<name>A0ABN1TVH6_9ACTN</name>
<evidence type="ECO:0000259" key="2">
    <source>
        <dbReference type="Pfam" id="PF09990"/>
    </source>
</evidence>
<accession>A0ABN1TVH6</accession>
<dbReference type="InterPro" id="IPR019251">
    <property type="entry name" value="DUF2231_TM"/>
</dbReference>